<gene>
    <name evidence="2" type="ORF">UAU_02452</name>
</gene>
<comment type="caution">
    <text evidence="2">The sequence shown here is derived from an EMBL/GenBank/DDBJ whole genome shotgun (WGS) entry which is preliminary data.</text>
</comment>
<dbReference type="InterPro" id="IPR021214">
    <property type="entry name" value="DUF2568"/>
</dbReference>
<evidence type="ECO:0008006" key="4">
    <source>
        <dbReference type="Google" id="ProtNLM"/>
    </source>
</evidence>
<dbReference type="PATRIC" id="fig|1158607.3.peg.2427"/>
<dbReference type="Proteomes" id="UP000013782">
    <property type="component" value="Unassembled WGS sequence"/>
</dbReference>
<sequence>MSFLAAITLGIRFILEIITVIGLASGFFLQKSWTEKFFFALLACGVAVVWAKYGAPKSPTSLTGVNKLLLELIVYSIGILGIWRVFGLRTGLIYALFVVGDLLLMYLLGLQGH</sequence>
<dbReference type="eggNOG" id="ENOG502ZJ3B">
    <property type="taxonomic scope" value="Bacteria"/>
</dbReference>
<dbReference type="AlphaFoldDB" id="R2SLK7"/>
<proteinExistence type="predicted"/>
<accession>R2SLK7</accession>
<feature type="transmembrane region" description="Helical" evidence="1">
    <location>
        <begin position="92"/>
        <end position="110"/>
    </location>
</feature>
<feature type="transmembrane region" description="Helical" evidence="1">
    <location>
        <begin position="68"/>
        <end position="86"/>
    </location>
</feature>
<keyword evidence="1" id="KW-0812">Transmembrane</keyword>
<evidence type="ECO:0000256" key="1">
    <source>
        <dbReference type="SAM" id="Phobius"/>
    </source>
</evidence>
<keyword evidence="1" id="KW-1133">Transmembrane helix</keyword>
<evidence type="ECO:0000313" key="2">
    <source>
        <dbReference type="EMBL" id="EOH93756.1"/>
    </source>
</evidence>
<reference evidence="2 3" key="1">
    <citation type="submission" date="2013-02" db="EMBL/GenBank/DDBJ databases">
        <title>The Genome Sequence of Enterococcus pallens BAA-351.</title>
        <authorList>
            <consortium name="The Broad Institute Genome Sequencing Platform"/>
            <consortium name="The Broad Institute Genome Sequencing Center for Infectious Disease"/>
            <person name="Earl A.M."/>
            <person name="Gilmore M.S."/>
            <person name="Lebreton F."/>
            <person name="Walker B."/>
            <person name="Young S.K."/>
            <person name="Zeng Q."/>
            <person name="Gargeya S."/>
            <person name="Fitzgerald M."/>
            <person name="Haas B."/>
            <person name="Abouelleil A."/>
            <person name="Alvarado L."/>
            <person name="Arachchi H.M."/>
            <person name="Berlin A.M."/>
            <person name="Chapman S.B."/>
            <person name="Dewar J."/>
            <person name="Goldberg J."/>
            <person name="Griggs A."/>
            <person name="Gujja S."/>
            <person name="Hansen M."/>
            <person name="Howarth C."/>
            <person name="Imamovic A."/>
            <person name="Larimer J."/>
            <person name="McCowan C."/>
            <person name="Murphy C."/>
            <person name="Neiman D."/>
            <person name="Pearson M."/>
            <person name="Priest M."/>
            <person name="Roberts A."/>
            <person name="Saif S."/>
            <person name="Shea T."/>
            <person name="Sisk P."/>
            <person name="Sykes S."/>
            <person name="Wortman J."/>
            <person name="Nusbaum C."/>
            <person name="Birren B."/>
        </authorList>
    </citation>
    <scope>NUCLEOTIDE SEQUENCE [LARGE SCALE GENOMIC DNA]</scope>
    <source>
        <strain evidence="2 3">ATCC BAA-351</strain>
    </source>
</reference>
<evidence type="ECO:0000313" key="3">
    <source>
        <dbReference type="Proteomes" id="UP000013782"/>
    </source>
</evidence>
<feature type="transmembrane region" description="Helical" evidence="1">
    <location>
        <begin position="9"/>
        <end position="30"/>
    </location>
</feature>
<feature type="transmembrane region" description="Helical" evidence="1">
    <location>
        <begin position="36"/>
        <end position="56"/>
    </location>
</feature>
<organism evidence="2 3">
    <name type="scientific">Enterococcus pallens ATCC BAA-351</name>
    <dbReference type="NCBI Taxonomy" id="1158607"/>
    <lineage>
        <taxon>Bacteria</taxon>
        <taxon>Bacillati</taxon>
        <taxon>Bacillota</taxon>
        <taxon>Bacilli</taxon>
        <taxon>Lactobacillales</taxon>
        <taxon>Enterococcaceae</taxon>
        <taxon>Enterococcus</taxon>
    </lineage>
</organism>
<dbReference type="Pfam" id="PF10823">
    <property type="entry name" value="DUF2568"/>
    <property type="match status" value="1"/>
</dbReference>
<name>R2SLK7_9ENTE</name>
<keyword evidence="3" id="KW-1185">Reference proteome</keyword>
<dbReference type="STRING" id="160454.RV10_GL000708"/>
<keyword evidence="1" id="KW-0472">Membrane</keyword>
<dbReference type="RefSeq" id="WP_010757442.1">
    <property type="nucleotide sequence ID" value="NZ_ASWD01000001.1"/>
</dbReference>
<protein>
    <recommendedName>
        <fullName evidence="4">DUF2568 domain-containing protein</fullName>
    </recommendedName>
</protein>
<dbReference type="EMBL" id="AJAQ01000016">
    <property type="protein sequence ID" value="EOH93756.1"/>
    <property type="molecule type" value="Genomic_DNA"/>
</dbReference>
<dbReference type="HOGENOM" id="CLU_149376_2_0_9"/>
<dbReference type="OrthoDB" id="2232820at2"/>